<dbReference type="Proteomes" id="UP000363661">
    <property type="component" value="Unassembled WGS sequence"/>
</dbReference>
<reference evidence="1 2" key="1">
    <citation type="submission" date="2019-07" db="EMBL/GenBank/DDBJ databases">
        <authorList>
            <person name="Hibberd C M."/>
            <person name="Gehrig L. J."/>
            <person name="Chang H.-W."/>
            <person name="Venkatesh S."/>
        </authorList>
    </citation>
    <scope>NUCLEOTIDE SEQUENCE [LARGE SCALE GENOMIC DNA]</scope>
    <source>
        <strain evidence="1">Ruminococcus_torques_SSTS_Bg7063</strain>
    </source>
</reference>
<gene>
    <name evidence="1" type="ORF">RTSSTS7063_00897</name>
</gene>
<keyword evidence="2" id="KW-1185">Reference proteome</keyword>
<organism evidence="1 2">
    <name type="scientific">[Ruminococcus] torques</name>
    <dbReference type="NCBI Taxonomy" id="33039"/>
    <lineage>
        <taxon>Bacteria</taxon>
        <taxon>Bacillati</taxon>
        <taxon>Bacillota</taxon>
        <taxon>Clostridia</taxon>
        <taxon>Lachnospirales</taxon>
        <taxon>Lachnospiraceae</taxon>
        <taxon>Mediterraneibacter</taxon>
    </lineage>
</organism>
<dbReference type="AlphaFoldDB" id="A0A564T3P3"/>
<dbReference type="EMBL" id="CABHNA010000039">
    <property type="protein sequence ID" value="VUX01883.1"/>
    <property type="molecule type" value="Genomic_DNA"/>
</dbReference>
<evidence type="ECO:0000313" key="1">
    <source>
        <dbReference type="EMBL" id="VUX01883.1"/>
    </source>
</evidence>
<proteinExistence type="predicted"/>
<protein>
    <submittedName>
        <fullName evidence="1">Uncharacterized protein</fullName>
    </submittedName>
</protein>
<accession>A0A564T3P3</accession>
<evidence type="ECO:0000313" key="2">
    <source>
        <dbReference type="Proteomes" id="UP000363661"/>
    </source>
</evidence>
<sequence length="60" mass="6852">MLTAERRGIENGRKIGIEEGRAEINQLILELSKLGRTEDITKAAADKEYQRKLLKEFGLH</sequence>
<name>A0A564T3P3_9FIRM</name>